<accession>A0A150KPP7</accession>
<proteinExistence type="predicted"/>
<dbReference type="EMBL" id="LQYN01000073">
    <property type="protein sequence ID" value="KYD00189.1"/>
    <property type="molecule type" value="Genomic_DNA"/>
</dbReference>
<dbReference type="EMBL" id="CP066701">
    <property type="protein sequence ID" value="QQX24965.1"/>
    <property type="molecule type" value="Genomic_DNA"/>
</dbReference>
<dbReference type="STRING" id="46224.B4102_1201"/>
<dbReference type="AlphaFoldDB" id="A0A150KPP7"/>
<reference evidence="2 4" key="2">
    <citation type="submission" date="2020-12" db="EMBL/GenBank/DDBJ databases">
        <title>Taxonomic evaluation of the Bacillus sporothermodurans group of bacteria based on whole genome sequences.</title>
        <authorList>
            <person name="Fiedler G."/>
            <person name="Herbstmann A.-D."/>
            <person name="Doll E."/>
            <person name="Wenning M."/>
            <person name="Brinks E."/>
            <person name="Kabisch J."/>
            <person name="Breitenwieser F."/>
            <person name="Lappann M."/>
            <person name="Boehnlein C."/>
            <person name="Franz C."/>
        </authorList>
    </citation>
    <scope>NUCLEOTIDE SEQUENCE [LARGE SCALE GENOMIC DNA]</scope>
    <source>
        <strain evidence="2 4">DSM 10599</strain>
    </source>
</reference>
<sequence>MNKLSFKLTSGVISGMLLFGAVSIPIHNVYASEIEHSNEQNEILFNEEEIQSMENFFMNYNKKEFYEALEIAVKETKAEFLDPSVAQQLLNVSESQSGTIQTFGKVTYTAKAGAKAIKAVMKKVGKKAWDKMIKKIESLTATQLVIFHWGSINKALNFLADSGGKIEEALTKFLVKKGGFNKTVAKYISKAFVLIVF</sequence>
<organism evidence="1 3">
    <name type="scientific">Heyndrickxia sporothermodurans</name>
    <dbReference type="NCBI Taxonomy" id="46224"/>
    <lineage>
        <taxon>Bacteria</taxon>
        <taxon>Bacillati</taxon>
        <taxon>Bacillota</taxon>
        <taxon>Bacilli</taxon>
        <taxon>Bacillales</taxon>
        <taxon>Bacillaceae</taxon>
        <taxon>Heyndrickxia</taxon>
    </lineage>
</organism>
<keyword evidence="3" id="KW-1185">Reference proteome</keyword>
<evidence type="ECO:0000313" key="1">
    <source>
        <dbReference type="EMBL" id="KYD00189.1"/>
    </source>
</evidence>
<reference evidence="1 3" key="1">
    <citation type="submission" date="2016-01" db="EMBL/GenBank/DDBJ databases">
        <title>Genome Sequences of Twelve Sporeforming Bacillus Species Isolated from Foods.</title>
        <authorList>
            <person name="Berendsen E.M."/>
            <person name="Wells-Bennik M.H."/>
            <person name="Krawcyk A.O."/>
            <person name="De Jong A."/>
            <person name="Holsappel S."/>
            <person name="Eijlander R.T."/>
            <person name="Kuipers O.P."/>
        </authorList>
    </citation>
    <scope>NUCLEOTIDE SEQUENCE [LARGE SCALE GENOMIC DNA]</scope>
    <source>
        <strain evidence="1 3">B4102</strain>
    </source>
</reference>
<evidence type="ECO:0000313" key="2">
    <source>
        <dbReference type="EMBL" id="QQX24965.1"/>
    </source>
</evidence>
<protein>
    <submittedName>
        <fullName evidence="1">Uncharacterized protein</fullName>
    </submittedName>
</protein>
<evidence type="ECO:0000313" key="3">
    <source>
        <dbReference type="Proteomes" id="UP000075666"/>
    </source>
</evidence>
<dbReference type="KEGG" id="hspo:JGZ69_19925"/>
<dbReference type="RefSeq" id="WP_066233537.1">
    <property type="nucleotide sequence ID" value="NZ_CP066701.1"/>
</dbReference>
<name>A0A150KPP7_9BACI</name>
<dbReference type="OrthoDB" id="2394003at2"/>
<dbReference type="PATRIC" id="fig|46224.3.peg.3933"/>
<gene>
    <name evidence="1" type="ORF">B4102_1201</name>
    <name evidence="2" type="ORF">JGZ69_19925</name>
</gene>
<dbReference type="Proteomes" id="UP000595512">
    <property type="component" value="Chromosome"/>
</dbReference>
<dbReference type="Proteomes" id="UP000075666">
    <property type="component" value="Unassembled WGS sequence"/>
</dbReference>
<evidence type="ECO:0000313" key="4">
    <source>
        <dbReference type="Proteomes" id="UP000595512"/>
    </source>
</evidence>